<dbReference type="InterPro" id="IPR036866">
    <property type="entry name" value="RibonucZ/Hydroxyglut_hydro"/>
</dbReference>
<feature type="signal peptide" evidence="2">
    <location>
        <begin position="1"/>
        <end position="20"/>
    </location>
</feature>
<dbReference type="STRING" id="717773.Thicy_0424"/>
<dbReference type="OrthoDB" id="420651at2"/>
<evidence type="ECO:0000313" key="5">
    <source>
        <dbReference type="Proteomes" id="UP000009232"/>
    </source>
</evidence>
<keyword evidence="2" id="KW-0732">Signal</keyword>
<accession>F6DAV5</accession>
<feature type="domain" description="Metallo-beta-lactamase" evidence="3">
    <location>
        <begin position="50"/>
        <end position="235"/>
    </location>
</feature>
<dbReference type="InterPro" id="IPR001279">
    <property type="entry name" value="Metallo-B-lactamas"/>
</dbReference>
<dbReference type="HOGENOM" id="CLU_056342_0_1_6"/>
<reference evidence="4 5" key="1">
    <citation type="submission" date="2011-05" db="EMBL/GenBank/DDBJ databases">
        <title>Complete sequence of Thioalkalimicrobium cyclicum ALM1.</title>
        <authorList>
            <consortium name="US DOE Joint Genome Institute"/>
            <person name="Lucas S."/>
            <person name="Han J."/>
            <person name="Lapidus A."/>
            <person name="Cheng J.-F."/>
            <person name="Goodwin L."/>
            <person name="Pitluck S."/>
            <person name="Peters L."/>
            <person name="Mikhailova N."/>
            <person name="Davenport K."/>
            <person name="Han C."/>
            <person name="Tapia R."/>
            <person name="Land M."/>
            <person name="Hauser L."/>
            <person name="Kyrpides N."/>
            <person name="Ivanova N."/>
            <person name="Pagani I."/>
            <person name="Kappler U."/>
            <person name="Woyke T."/>
        </authorList>
    </citation>
    <scope>NUCLEOTIDE SEQUENCE [LARGE SCALE GENOMIC DNA]</scope>
    <source>
        <strain evidence="5">DSM 14477 / JCM 11371 / ALM1</strain>
    </source>
</reference>
<sequence length="305" mass="33486">MVRWLAGAAIALSMTTTAVADVVKFEKVTDNVYAFIGEINDRTKANLGLNANIGLVVTDAGAVIIDTGAGPLSAAAIEQAAQKITDQKIVAVFNTGSQDHRWLGNDYFAQRGATVYAMDTTVATQQAMLDSILNRIKGVDEIFHDQTPMHAPEPLTGPNASVTIGSTVFEVKYFNDAHFPGDVVIWLPQSEVLFSGDHVYVDRLLGVHPHTDAVKWVDAYDQMIQLPAKYIVPGHGAVSDKAKVQRETGDYLAQLVEAIMAVQEDFGAIDDVTPSRDWSQFQHLRHYDGWHGRNVSNTFMRLEMQ</sequence>
<dbReference type="eggNOG" id="COG0491">
    <property type="taxonomic scope" value="Bacteria"/>
</dbReference>
<dbReference type="PANTHER" id="PTHR42951">
    <property type="entry name" value="METALLO-BETA-LACTAMASE DOMAIN-CONTAINING"/>
    <property type="match status" value="1"/>
</dbReference>
<name>F6DAV5_THICA</name>
<dbReference type="Pfam" id="PF00753">
    <property type="entry name" value="Lactamase_B"/>
    <property type="match status" value="1"/>
</dbReference>
<comment type="similarity">
    <text evidence="1">Belongs to the metallo-beta-lactamase superfamily. Class-B beta-lactamase family.</text>
</comment>
<feature type="chain" id="PRO_5003338636" evidence="2">
    <location>
        <begin position="21"/>
        <end position="305"/>
    </location>
</feature>
<dbReference type="AlphaFoldDB" id="F6DAV5"/>
<dbReference type="EMBL" id="CP002776">
    <property type="protein sequence ID" value="AEG31198.1"/>
    <property type="molecule type" value="Genomic_DNA"/>
</dbReference>
<dbReference type="InterPro" id="IPR050855">
    <property type="entry name" value="NDM-1-like"/>
</dbReference>
<dbReference type="SMART" id="SM00849">
    <property type="entry name" value="Lactamase_B"/>
    <property type="match status" value="1"/>
</dbReference>
<gene>
    <name evidence="4" type="ordered locus">Thicy_0424</name>
</gene>
<dbReference type="SUPFAM" id="SSF56281">
    <property type="entry name" value="Metallo-hydrolase/oxidoreductase"/>
    <property type="match status" value="1"/>
</dbReference>
<dbReference type="PANTHER" id="PTHR42951:SF4">
    <property type="entry name" value="ACYL-COENZYME A THIOESTERASE MBLAC2"/>
    <property type="match status" value="1"/>
</dbReference>
<dbReference type="CDD" id="cd16282">
    <property type="entry name" value="metallo-hydrolase-like_MBL-fold"/>
    <property type="match status" value="1"/>
</dbReference>
<evidence type="ECO:0000313" key="4">
    <source>
        <dbReference type="EMBL" id="AEG31198.1"/>
    </source>
</evidence>
<dbReference type="KEGG" id="tcy:Thicy_0424"/>
<protein>
    <submittedName>
        <fullName evidence="4">Beta-lactamase-like protein</fullName>
    </submittedName>
</protein>
<dbReference type="Proteomes" id="UP000009232">
    <property type="component" value="Chromosome"/>
</dbReference>
<evidence type="ECO:0000256" key="2">
    <source>
        <dbReference type="SAM" id="SignalP"/>
    </source>
</evidence>
<dbReference type="Gene3D" id="3.60.15.10">
    <property type="entry name" value="Ribonuclease Z/Hydroxyacylglutathione hydrolase-like"/>
    <property type="match status" value="1"/>
</dbReference>
<keyword evidence="5" id="KW-1185">Reference proteome</keyword>
<dbReference type="RefSeq" id="WP_013834979.1">
    <property type="nucleotide sequence ID" value="NC_015581.1"/>
</dbReference>
<evidence type="ECO:0000256" key="1">
    <source>
        <dbReference type="ARBA" id="ARBA00005250"/>
    </source>
</evidence>
<dbReference type="GO" id="GO:0017001">
    <property type="term" value="P:antibiotic catabolic process"/>
    <property type="evidence" value="ECO:0007669"/>
    <property type="project" value="UniProtKB-ARBA"/>
</dbReference>
<proteinExistence type="inferred from homology"/>
<organism evidence="4 5">
    <name type="scientific">Thiomicrospira cyclica (strain DSM 14477 / JCM 11371 / ALM1)</name>
    <name type="common">Thioalkalimicrobium cyclicum</name>
    <dbReference type="NCBI Taxonomy" id="717773"/>
    <lineage>
        <taxon>Bacteria</taxon>
        <taxon>Pseudomonadati</taxon>
        <taxon>Pseudomonadota</taxon>
        <taxon>Gammaproteobacteria</taxon>
        <taxon>Thiotrichales</taxon>
        <taxon>Piscirickettsiaceae</taxon>
        <taxon>Thiomicrospira</taxon>
    </lineage>
</organism>
<evidence type="ECO:0000259" key="3">
    <source>
        <dbReference type="SMART" id="SM00849"/>
    </source>
</evidence>